<protein>
    <submittedName>
        <fullName evidence="1">Uncharacterized protein</fullName>
    </submittedName>
</protein>
<keyword evidence="2" id="KW-1185">Reference proteome</keyword>
<evidence type="ECO:0000313" key="1">
    <source>
        <dbReference type="EMBL" id="MCI2241268.1"/>
    </source>
</evidence>
<sequence length="78" mass="9079">MAEQELLDKYAPTLDMLETKEAYLLDGDLYIRYEFRDPEELQTRMTYHKVGGDNVVSDDNLVLLGVWARAQKNGERVK</sequence>
<dbReference type="EMBL" id="JAJMLW010000001">
    <property type="protein sequence ID" value="MCI2241268.1"/>
    <property type="molecule type" value="Genomic_DNA"/>
</dbReference>
<proteinExistence type="predicted"/>
<evidence type="ECO:0000313" key="2">
    <source>
        <dbReference type="Proteomes" id="UP001430755"/>
    </source>
</evidence>
<dbReference type="RefSeq" id="WP_242163261.1">
    <property type="nucleotide sequence ID" value="NZ_JAJMLW010000001.1"/>
</dbReference>
<accession>A0ABS9WEG8</accession>
<dbReference type="Proteomes" id="UP001430755">
    <property type="component" value="Unassembled WGS sequence"/>
</dbReference>
<name>A0ABS9WEG8_9ACTN</name>
<gene>
    <name evidence="1" type="ORF">LPT13_02730</name>
</gene>
<comment type="caution">
    <text evidence="1">The sequence shown here is derived from an EMBL/GenBank/DDBJ whole genome shotgun (WGS) entry which is preliminary data.</text>
</comment>
<reference evidence="1" key="1">
    <citation type="submission" date="2021-11" db="EMBL/GenBank/DDBJ databases">
        <title>A Novel Adlercreutzia Species, isolated from a Allomyrina dichotoma larva feces.</title>
        <authorList>
            <person name="Suh M.K."/>
        </authorList>
    </citation>
    <scope>NUCLEOTIDE SEQUENCE</scope>
    <source>
        <strain evidence="1">JBNU-10</strain>
    </source>
</reference>
<organism evidence="1 2">
    <name type="scientific">Adlercreutzia faecimuris</name>
    <dbReference type="NCBI Taxonomy" id="2897341"/>
    <lineage>
        <taxon>Bacteria</taxon>
        <taxon>Bacillati</taxon>
        <taxon>Actinomycetota</taxon>
        <taxon>Coriobacteriia</taxon>
        <taxon>Eggerthellales</taxon>
        <taxon>Eggerthellaceae</taxon>
        <taxon>Adlercreutzia</taxon>
    </lineage>
</organism>